<dbReference type="RefSeq" id="WP_119055148.1">
    <property type="nucleotide sequence ID" value="NZ_BHGD02000009.1"/>
</dbReference>
<comment type="caution">
    <text evidence="3">The sequence shown here is derived from an EMBL/GenBank/DDBJ whole genome shotgun (WGS) entry which is preliminary data.</text>
</comment>
<proteinExistence type="predicted"/>
<evidence type="ECO:0000256" key="2">
    <source>
        <dbReference type="SAM" id="Phobius"/>
    </source>
</evidence>
<evidence type="ECO:0000313" key="3">
    <source>
        <dbReference type="EMBL" id="TVT80804.1"/>
    </source>
</evidence>
<evidence type="ECO:0000313" key="4">
    <source>
        <dbReference type="Proteomes" id="UP000316981"/>
    </source>
</evidence>
<dbReference type="Proteomes" id="UP000316981">
    <property type="component" value="Unassembled WGS sequence"/>
</dbReference>
<dbReference type="AlphaFoldDB" id="A0A558F5C3"/>
<protein>
    <submittedName>
        <fullName evidence="3">Uncharacterized protein</fullName>
    </submittedName>
</protein>
<feature type="transmembrane region" description="Helical" evidence="2">
    <location>
        <begin position="204"/>
        <end position="223"/>
    </location>
</feature>
<keyword evidence="2" id="KW-0472">Membrane</keyword>
<keyword evidence="2" id="KW-0812">Transmembrane</keyword>
<gene>
    <name evidence="3" type="ORF">FPV60_11870</name>
</gene>
<organism evidence="3 4">
    <name type="scientific">Acinetobacter colistiniresistens</name>
    <dbReference type="NCBI Taxonomy" id="280145"/>
    <lineage>
        <taxon>Bacteria</taxon>
        <taxon>Pseudomonadati</taxon>
        <taxon>Pseudomonadota</taxon>
        <taxon>Gammaproteobacteria</taxon>
        <taxon>Moraxellales</taxon>
        <taxon>Moraxellaceae</taxon>
        <taxon>Acinetobacter</taxon>
    </lineage>
</organism>
<accession>A0A558F5C3</accession>
<keyword evidence="1" id="KW-0175">Coiled coil</keyword>
<reference evidence="3 4" key="1">
    <citation type="submission" date="2019-07" db="EMBL/GenBank/DDBJ databases">
        <title>Draft Genome Sequence of the first blaOXA-58-Harboring Acinetobacter colistiniresistens clinical isolate from Brazil.</title>
        <authorList>
            <person name="Favaro L.S."/>
            <person name="Paula-Petroli S.B."/>
            <person name="Moura C.F."/>
            <person name="Tognim M.C.B."/>
            <person name="Venancio E.J."/>
            <person name="Yamada-Ogatta S.F."/>
            <person name="Carrara-Marroni F.E."/>
        </authorList>
    </citation>
    <scope>NUCLEOTIDE SEQUENCE [LARGE SCALE GENOMIC DNA]</scope>
    <source>
        <strain evidence="3 4">DL</strain>
    </source>
</reference>
<feature type="coiled-coil region" evidence="1">
    <location>
        <begin position="124"/>
        <end position="151"/>
    </location>
</feature>
<keyword evidence="2" id="KW-1133">Transmembrane helix</keyword>
<name>A0A558F5C3_9GAMM</name>
<dbReference type="EMBL" id="VMTP01000063">
    <property type="protein sequence ID" value="TVT80804.1"/>
    <property type="molecule type" value="Genomic_DNA"/>
</dbReference>
<evidence type="ECO:0000256" key="1">
    <source>
        <dbReference type="SAM" id="Coils"/>
    </source>
</evidence>
<feature type="transmembrane region" description="Helical" evidence="2">
    <location>
        <begin position="168"/>
        <end position="189"/>
    </location>
</feature>
<sequence length="311" mass="35986">MNKQYEPNQIISLIQRNADFGKKKKSVFNLIDQIESKALNENNGFSIGVVDDLLARIRVKVDSVSASHSHILESITLRLEEILSNKDYYDIEDYLTAKLIALDEFLKVYNDLIQVQNEYLNESLDIVTQKIELEIKKIRELRNRLQNADSENIYDSAKNNFNNTKHSYLGLFFFTVIATLSFAVASLVFKKIFFDRFEIEAYDYWVFKITVLSLCVTILSFFLKQVVHYQKKEDFAEKISLELNAFPSYISDLDPEDGVKLRKELALKYFGNDQNKGNIEASNLNVEQMKVNAELIKISTEVIKNLSSKKN</sequence>